<evidence type="ECO:0000313" key="3">
    <source>
        <dbReference type="Proteomes" id="UP000186817"/>
    </source>
</evidence>
<dbReference type="SUPFAM" id="SSF54928">
    <property type="entry name" value="RNA-binding domain, RBD"/>
    <property type="match status" value="1"/>
</dbReference>
<reference evidence="2 3" key="1">
    <citation type="submission" date="2016-02" db="EMBL/GenBank/DDBJ databases">
        <title>Genome analysis of coral dinoflagellate symbionts highlights evolutionary adaptations to a symbiotic lifestyle.</title>
        <authorList>
            <person name="Aranda M."/>
            <person name="Li Y."/>
            <person name="Liew Y.J."/>
            <person name="Baumgarten S."/>
            <person name="Simakov O."/>
            <person name="Wilson M."/>
            <person name="Piel J."/>
            <person name="Ashoor H."/>
            <person name="Bougouffa S."/>
            <person name="Bajic V.B."/>
            <person name="Ryu T."/>
            <person name="Ravasi T."/>
            <person name="Bayer T."/>
            <person name="Micklem G."/>
            <person name="Kim H."/>
            <person name="Bhak J."/>
            <person name="Lajeunesse T.C."/>
            <person name="Voolstra C.R."/>
        </authorList>
    </citation>
    <scope>NUCLEOTIDE SEQUENCE [LARGE SCALE GENOMIC DNA]</scope>
    <source>
        <strain evidence="2 3">CCMP2467</strain>
    </source>
</reference>
<dbReference type="GO" id="GO:0003676">
    <property type="term" value="F:nucleic acid binding"/>
    <property type="evidence" value="ECO:0007669"/>
    <property type="project" value="InterPro"/>
</dbReference>
<dbReference type="OrthoDB" id="438489at2759"/>
<dbReference type="InterPro" id="IPR035979">
    <property type="entry name" value="RBD_domain_sf"/>
</dbReference>
<feature type="compositionally biased region" description="Basic and acidic residues" evidence="1">
    <location>
        <begin position="364"/>
        <end position="374"/>
    </location>
</feature>
<gene>
    <name evidence="2" type="ORF">AK812_SmicGene37816</name>
</gene>
<proteinExistence type="predicted"/>
<protein>
    <recommendedName>
        <fullName evidence="4">RRM domain-containing protein</fullName>
    </recommendedName>
</protein>
<organism evidence="2 3">
    <name type="scientific">Symbiodinium microadriaticum</name>
    <name type="common">Dinoflagellate</name>
    <name type="synonym">Zooxanthella microadriatica</name>
    <dbReference type="NCBI Taxonomy" id="2951"/>
    <lineage>
        <taxon>Eukaryota</taxon>
        <taxon>Sar</taxon>
        <taxon>Alveolata</taxon>
        <taxon>Dinophyceae</taxon>
        <taxon>Suessiales</taxon>
        <taxon>Symbiodiniaceae</taxon>
        <taxon>Symbiodinium</taxon>
    </lineage>
</organism>
<evidence type="ECO:0008006" key="4">
    <source>
        <dbReference type="Google" id="ProtNLM"/>
    </source>
</evidence>
<name>A0A1Q9CFD1_SYMMI</name>
<keyword evidence="3" id="KW-1185">Reference proteome</keyword>
<comment type="caution">
    <text evidence="2">The sequence shown here is derived from an EMBL/GenBank/DDBJ whole genome shotgun (WGS) entry which is preliminary data.</text>
</comment>
<dbReference type="Proteomes" id="UP000186817">
    <property type="component" value="Unassembled WGS sequence"/>
</dbReference>
<evidence type="ECO:0000313" key="2">
    <source>
        <dbReference type="EMBL" id="OLP81625.1"/>
    </source>
</evidence>
<dbReference type="AlphaFoldDB" id="A0A1Q9CFD1"/>
<feature type="region of interest" description="Disordered" evidence="1">
    <location>
        <begin position="348"/>
        <end position="387"/>
    </location>
</feature>
<accession>A0A1Q9CFD1</accession>
<dbReference type="EMBL" id="LSRX01001263">
    <property type="protein sequence ID" value="OLP81625.1"/>
    <property type="molecule type" value="Genomic_DNA"/>
</dbReference>
<evidence type="ECO:0000256" key="1">
    <source>
        <dbReference type="SAM" id="MobiDB-lite"/>
    </source>
</evidence>
<sequence>MTLVEMLVSVVGDEAEVGQQEAALGTFLTAGGRKLGPPELAVLLAELSKMELETSSEPAPTSVDALGPSAFVASAQAAALASRDSQTQTPTDVTNEEDLIFPEDADPCPSTEGSSEFPMWDLLWSVAAFAQESRVNLYPFGGLAQTLTLAEVGLLVASSNSTLMTVGEASPEHELYMTLPCSASRRQRPMWQPSAVSSGILEEDATTIMLRSLPASTSLRSLLHMLEPLGRAVYDFVYLPRCTRQRHRIVELAFLNFVDPAVARAAVQIFFRHAHSEPSWGRTRISQARLQGLPNNLAYYCLRFGPDAPLDGPDAPVVFSFGGRVPLQLAVQRLVTEEALRTAQQLLDTEGRGREEGPSTGDMDWSRARDERHGTPMMPSGPPPNSSIPMPGFRRIMPSITSEVFFVGDVGMDDTDHLLRLVREHERRQAIAFKAWP</sequence>